<name>A0A933VZ17_RHOPL</name>
<dbReference type="PANTHER" id="PTHR43065">
    <property type="entry name" value="SENSOR HISTIDINE KINASE"/>
    <property type="match status" value="1"/>
</dbReference>
<dbReference type="Proteomes" id="UP000782519">
    <property type="component" value="Unassembled WGS sequence"/>
</dbReference>
<dbReference type="Gene3D" id="3.40.50.2300">
    <property type="match status" value="1"/>
</dbReference>
<dbReference type="InterPro" id="IPR003594">
    <property type="entry name" value="HATPase_dom"/>
</dbReference>
<comment type="caution">
    <text evidence="8">The sequence shown here is derived from an EMBL/GenBank/DDBJ whole genome shotgun (WGS) entry which is preliminary data.</text>
</comment>
<dbReference type="InterPro" id="IPR036890">
    <property type="entry name" value="HATPase_C_sf"/>
</dbReference>
<dbReference type="InterPro" id="IPR013655">
    <property type="entry name" value="PAS_fold_3"/>
</dbReference>
<dbReference type="InterPro" id="IPR036097">
    <property type="entry name" value="HisK_dim/P_sf"/>
</dbReference>
<keyword evidence="3 4" id="KW-0597">Phosphoprotein</keyword>
<dbReference type="EMBL" id="JACRJB010000004">
    <property type="protein sequence ID" value="MBI5127971.1"/>
    <property type="molecule type" value="Genomic_DNA"/>
</dbReference>
<dbReference type="InterPro" id="IPR000700">
    <property type="entry name" value="PAS-assoc_C"/>
</dbReference>
<dbReference type="InterPro" id="IPR001789">
    <property type="entry name" value="Sig_transdc_resp-reg_receiver"/>
</dbReference>
<dbReference type="SUPFAM" id="SSF47384">
    <property type="entry name" value="Homodimeric domain of signal transducing histidine kinase"/>
    <property type="match status" value="1"/>
</dbReference>
<dbReference type="SMART" id="SM00086">
    <property type="entry name" value="PAC"/>
    <property type="match status" value="2"/>
</dbReference>
<dbReference type="PROSITE" id="PS50113">
    <property type="entry name" value="PAC"/>
    <property type="match status" value="1"/>
</dbReference>
<dbReference type="InterPro" id="IPR013656">
    <property type="entry name" value="PAS_4"/>
</dbReference>
<dbReference type="PROSITE" id="PS50109">
    <property type="entry name" value="HIS_KIN"/>
    <property type="match status" value="1"/>
</dbReference>
<evidence type="ECO:0000259" key="5">
    <source>
        <dbReference type="PROSITE" id="PS50109"/>
    </source>
</evidence>
<dbReference type="SMART" id="SM00448">
    <property type="entry name" value="REC"/>
    <property type="match status" value="1"/>
</dbReference>
<dbReference type="SUPFAM" id="SSF55785">
    <property type="entry name" value="PYP-like sensor domain (PAS domain)"/>
    <property type="match status" value="3"/>
</dbReference>
<feature type="domain" description="PAC" evidence="7">
    <location>
        <begin position="248"/>
        <end position="301"/>
    </location>
</feature>
<evidence type="ECO:0000256" key="2">
    <source>
        <dbReference type="ARBA" id="ARBA00012438"/>
    </source>
</evidence>
<dbReference type="SUPFAM" id="SSF52172">
    <property type="entry name" value="CheY-like"/>
    <property type="match status" value="1"/>
</dbReference>
<dbReference type="SMART" id="SM00387">
    <property type="entry name" value="HATPase_c"/>
    <property type="match status" value="1"/>
</dbReference>
<evidence type="ECO:0000259" key="6">
    <source>
        <dbReference type="PROSITE" id="PS50110"/>
    </source>
</evidence>
<dbReference type="CDD" id="cd00082">
    <property type="entry name" value="HisKA"/>
    <property type="match status" value="1"/>
</dbReference>
<dbReference type="Pfam" id="PF00072">
    <property type="entry name" value="Response_reg"/>
    <property type="match status" value="1"/>
</dbReference>
<feature type="domain" description="Response regulatory" evidence="6">
    <location>
        <begin position="709"/>
        <end position="824"/>
    </location>
</feature>
<dbReference type="AlphaFoldDB" id="A0A933VZ17"/>
<dbReference type="Gene3D" id="1.10.287.130">
    <property type="match status" value="1"/>
</dbReference>
<dbReference type="EC" id="2.7.13.3" evidence="2"/>
<dbReference type="GO" id="GO:0000155">
    <property type="term" value="F:phosphorelay sensor kinase activity"/>
    <property type="evidence" value="ECO:0007669"/>
    <property type="project" value="InterPro"/>
</dbReference>
<dbReference type="InterPro" id="IPR000014">
    <property type="entry name" value="PAS"/>
</dbReference>
<evidence type="ECO:0000313" key="8">
    <source>
        <dbReference type="EMBL" id="MBI5127971.1"/>
    </source>
</evidence>
<accession>A0A933VZ17</accession>
<protein>
    <recommendedName>
        <fullName evidence="2">histidine kinase</fullName>
        <ecNumber evidence="2">2.7.13.3</ecNumber>
    </recommendedName>
</protein>
<organism evidence="8 9">
    <name type="scientific">Rhodopseudomonas palustris</name>
    <dbReference type="NCBI Taxonomy" id="1076"/>
    <lineage>
        <taxon>Bacteria</taxon>
        <taxon>Pseudomonadati</taxon>
        <taxon>Pseudomonadota</taxon>
        <taxon>Alphaproteobacteria</taxon>
        <taxon>Hyphomicrobiales</taxon>
        <taxon>Nitrobacteraceae</taxon>
        <taxon>Rhodopseudomonas</taxon>
    </lineage>
</organism>
<proteinExistence type="predicted"/>
<dbReference type="CDD" id="cd00130">
    <property type="entry name" value="PAS"/>
    <property type="match status" value="1"/>
</dbReference>
<dbReference type="InterPro" id="IPR011006">
    <property type="entry name" value="CheY-like_superfamily"/>
</dbReference>
<reference evidence="8" key="1">
    <citation type="submission" date="2020-07" db="EMBL/GenBank/DDBJ databases">
        <title>Huge and variable diversity of episymbiotic CPR bacteria and DPANN archaea in groundwater ecosystems.</title>
        <authorList>
            <person name="He C.Y."/>
            <person name="Keren R."/>
            <person name="Whittaker M."/>
            <person name="Farag I.F."/>
            <person name="Doudna J."/>
            <person name="Cate J.H.D."/>
            <person name="Banfield J.F."/>
        </authorList>
    </citation>
    <scope>NUCLEOTIDE SEQUENCE</scope>
    <source>
        <strain evidence="8">NC_groundwater_1818_Pr3_B-0.1um_66_35</strain>
    </source>
</reference>
<dbReference type="InterPro" id="IPR004358">
    <property type="entry name" value="Sig_transdc_His_kin-like_C"/>
</dbReference>
<feature type="modified residue" description="4-aspartylphosphate" evidence="4">
    <location>
        <position position="759"/>
    </location>
</feature>
<dbReference type="PROSITE" id="PS50110">
    <property type="entry name" value="RESPONSE_REGULATORY"/>
    <property type="match status" value="1"/>
</dbReference>
<evidence type="ECO:0000256" key="4">
    <source>
        <dbReference type="PROSITE-ProRule" id="PRU00169"/>
    </source>
</evidence>
<evidence type="ECO:0000313" key="9">
    <source>
        <dbReference type="Proteomes" id="UP000782519"/>
    </source>
</evidence>
<dbReference type="Gene3D" id="2.10.70.100">
    <property type="match status" value="1"/>
</dbReference>
<evidence type="ECO:0000256" key="1">
    <source>
        <dbReference type="ARBA" id="ARBA00000085"/>
    </source>
</evidence>
<dbReference type="InterPro" id="IPR003661">
    <property type="entry name" value="HisK_dim/P_dom"/>
</dbReference>
<dbReference type="SMART" id="SM00388">
    <property type="entry name" value="HisKA"/>
    <property type="match status" value="1"/>
</dbReference>
<dbReference type="Gene3D" id="3.30.450.20">
    <property type="entry name" value="PAS domain"/>
    <property type="match status" value="3"/>
</dbReference>
<evidence type="ECO:0000259" key="7">
    <source>
        <dbReference type="PROSITE" id="PS50113"/>
    </source>
</evidence>
<evidence type="ECO:0000256" key="3">
    <source>
        <dbReference type="ARBA" id="ARBA00022553"/>
    </source>
</evidence>
<sequence>MLDPDPPTKPDFLAGGGEMGALVRAYDWSTSRLGPPETWPQSLRTALRILLNTNHPMFIWWGPDLIQFYNDAYRQTMGPERHPSALGQRGRECWAEIWDIIGPQIEQVMRGGGSTWNENHLVPVTRHGRREDVYWTYGFSPIDQDDSVGGVLVVCRDVTKDVLAAVALREREAELARVQQIGRIGGLEVDLRSGFRNRRSPEYLLVHGLPPEAATETHEDWVRRIHVDDREAAERQFVEAVNGDVRDYVARYRIIRPSDGETRWISVRAVIERDDSGAPIRLVGAHIDVTEQVEAEQKLQASEGAARTLADQLAQFNATLEQRVQEKTRERDRIWNVSQDLLLVADRLGVWRTVNPAWSKTLGWSEAELLNNTSEWLEHPADGGITRTQLARLSAGAGTVRFESRIRAKDGSYRWLSWTGVSDADVSYAVARDITADKAAAERLKLAEEALRQSQKMEAVGQLTGGIAHDFNNLLTGIVGSLDLMRTRLDQGRTENIARYIDAAMTSANRAAALTHRLLAFARRQPLVPKPVDANQLVVSLEDLLRRTIGEAIDLDIAAAPELWPTLCDPNQLESALLNLAINARDAMPNGGRLTIATRNATFDAAEMPALLPGDYVCLTVTDTGTGMSDEVAARAFDPFFTTKPLGQGTGLGLSMIYGFAQQSHGHASIASEVGRGTSVTLYLPREHAEAEQPDVVIRTHVQVARGETVLVVEDEAVVREVVVEMLRDQGYRVLEAVDGPSGLAIVQGDERIDLLLSDIGLPGLNGRELADRARLARPDIKVLLMTGYAESAAMTEGIREAGIELMTKPFDHGDLLRRIRAMVAA</sequence>
<dbReference type="Pfam" id="PF08447">
    <property type="entry name" value="PAS_3"/>
    <property type="match status" value="2"/>
</dbReference>
<dbReference type="InterPro" id="IPR035965">
    <property type="entry name" value="PAS-like_dom_sf"/>
</dbReference>
<dbReference type="NCBIfam" id="TIGR00229">
    <property type="entry name" value="sensory_box"/>
    <property type="match status" value="2"/>
</dbReference>
<dbReference type="Gene3D" id="3.30.565.10">
    <property type="entry name" value="Histidine kinase-like ATPase, C-terminal domain"/>
    <property type="match status" value="1"/>
</dbReference>
<feature type="domain" description="Histidine kinase" evidence="5">
    <location>
        <begin position="466"/>
        <end position="688"/>
    </location>
</feature>
<dbReference type="PRINTS" id="PR00344">
    <property type="entry name" value="BCTRLSENSOR"/>
</dbReference>
<dbReference type="Pfam" id="PF02518">
    <property type="entry name" value="HATPase_c"/>
    <property type="match status" value="1"/>
</dbReference>
<dbReference type="InterPro" id="IPR005467">
    <property type="entry name" value="His_kinase_dom"/>
</dbReference>
<dbReference type="Pfam" id="PF00512">
    <property type="entry name" value="HisKA"/>
    <property type="match status" value="1"/>
</dbReference>
<comment type="catalytic activity">
    <reaction evidence="1">
        <text>ATP + protein L-histidine = ADP + protein N-phospho-L-histidine.</text>
        <dbReference type="EC" id="2.7.13.3"/>
    </reaction>
</comment>
<dbReference type="PANTHER" id="PTHR43065:SF42">
    <property type="entry name" value="TWO-COMPONENT SENSOR PPRA"/>
    <property type="match status" value="1"/>
</dbReference>
<dbReference type="InterPro" id="IPR001610">
    <property type="entry name" value="PAC"/>
</dbReference>
<dbReference type="Pfam" id="PF08448">
    <property type="entry name" value="PAS_4"/>
    <property type="match status" value="1"/>
</dbReference>
<dbReference type="SUPFAM" id="SSF55874">
    <property type="entry name" value="ATPase domain of HSP90 chaperone/DNA topoisomerase II/histidine kinase"/>
    <property type="match status" value="1"/>
</dbReference>
<gene>
    <name evidence="8" type="ORF">HZA66_00890</name>
</gene>